<feature type="non-terminal residue" evidence="14">
    <location>
        <position position="161"/>
    </location>
</feature>
<dbReference type="InterPro" id="IPR050202">
    <property type="entry name" value="Cyt/Deoxycyt_deaminase"/>
</dbReference>
<protein>
    <recommendedName>
        <fullName evidence="4 12">Cytidine deaminase</fullName>
        <ecNumber evidence="4 12">3.5.4.5</ecNumber>
    </recommendedName>
    <alternativeName>
        <fullName evidence="8 12">Cytidine aminohydrolase</fullName>
    </alternativeName>
</protein>
<dbReference type="EC" id="3.5.4.5" evidence="4 12"/>
<feature type="active site" description="Proton donor" evidence="10">
    <location>
        <position position="93"/>
    </location>
</feature>
<dbReference type="SUPFAM" id="SSF53927">
    <property type="entry name" value="Cytidine deaminase-like"/>
    <property type="match status" value="1"/>
</dbReference>
<dbReference type="NCBIfam" id="NF004064">
    <property type="entry name" value="PRK05578.1"/>
    <property type="match status" value="1"/>
</dbReference>
<comment type="cofactor">
    <cofactor evidence="1 11 12">
        <name>Zn(2+)</name>
        <dbReference type="ChEBI" id="CHEBI:29105"/>
    </cofactor>
</comment>
<proteinExistence type="inferred from homology"/>
<dbReference type="AlphaFoldDB" id="U4U715"/>
<sequence length="161" mass="17819">MTAKSTDIQKLKLLGKCPKYSFSCLIFHIIDYIAKVRETDIQELIREATEARQNAYCPYSKFKVGAAVLSTDGTIFTGCNVENAAFTSGICAEKCAYGKAVSEGKIKFRAVAVIAQQESFFTTPCGSCRQFMSEFGNVDVYVSKPNHQDVLVLTLDKLLPY</sequence>
<evidence type="ECO:0000256" key="3">
    <source>
        <dbReference type="ARBA" id="ARBA00006576"/>
    </source>
</evidence>
<evidence type="ECO:0000256" key="2">
    <source>
        <dbReference type="ARBA" id="ARBA00003949"/>
    </source>
</evidence>
<evidence type="ECO:0000256" key="12">
    <source>
        <dbReference type="RuleBase" id="RU364006"/>
    </source>
</evidence>
<dbReference type="Proteomes" id="UP000030742">
    <property type="component" value="Unassembled WGS sequence"/>
</dbReference>
<dbReference type="GO" id="GO:0055086">
    <property type="term" value="P:nucleobase-containing small molecule metabolic process"/>
    <property type="evidence" value="ECO:0007669"/>
    <property type="project" value="UniProtKB-ARBA"/>
</dbReference>
<dbReference type="EMBL" id="KB632186">
    <property type="protein sequence ID" value="ERL89699.1"/>
    <property type="molecule type" value="Genomic_DNA"/>
</dbReference>
<gene>
    <name evidence="14" type="ORF">D910_07062</name>
</gene>
<evidence type="ECO:0000256" key="6">
    <source>
        <dbReference type="ARBA" id="ARBA00022801"/>
    </source>
</evidence>
<evidence type="ECO:0000256" key="5">
    <source>
        <dbReference type="ARBA" id="ARBA00022723"/>
    </source>
</evidence>
<comment type="catalytic activity">
    <reaction evidence="12">
        <text>2'-deoxycytidine + H2O + H(+) = 2'-deoxyuridine + NH4(+)</text>
        <dbReference type="Rhea" id="RHEA:13433"/>
        <dbReference type="ChEBI" id="CHEBI:15377"/>
        <dbReference type="ChEBI" id="CHEBI:15378"/>
        <dbReference type="ChEBI" id="CHEBI:15698"/>
        <dbReference type="ChEBI" id="CHEBI:16450"/>
        <dbReference type="ChEBI" id="CHEBI:28938"/>
        <dbReference type="EC" id="3.5.4.5"/>
    </reaction>
</comment>
<evidence type="ECO:0000256" key="10">
    <source>
        <dbReference type="PIRSR" id="PIRSR606262-1"/>
    </source>
</evidence>
<evidence type="ECO:0000256" key="4">
    <source>
        <dbReference type="ARBA" id="ARBA00012783"/>
    </source>
</evidence>
<comment type="similarity">
    <text evidence="3 12">Belongs to the cytidine and deoxycytidylate deaminase family.</text>
</comment>
<evidence type="ECO:0000256" key="1">
    <source>
        <dbReference type="ARBA" id="ARBA00001947"/>
    </source>
</evidence>
<evidence type="ECO:0000313" key="14">
    <source>
        <dbReference type="EMBL" id="ERL89699.1"/>
    </source>
</evidence>
<comment type="catalytic activity">
    <reaction evidence="9 12">
        <text>cytidine + H2O + H(+) = uridine + NH4(+)</text>
        <dbReference type="Rhea" id="RHEA:16069"/>
        <dbReference type="ChEBI" id="CHEBI:15377"/>
        <dbReference type="ChEBI" id="CHEBI:15378"/>
        <dbReference type="ChEBI" id="CHEBI:16704"/>
        <dbReference type="ChEBI" id="CHEBI:17562"/>
        <dbReference type="ChEBI" id="CHEBI:28938"/>
        <dbReference type="EC" id="3.5.4.5"/>
    </reaction>
</comment>
<name>U4U715_DENPD</name>
<dbReference type="InterPro" id="IPR016193">
    <property type="entry name" value="Cytidine_deaminase-like"/>
</dbReference>
<dbReference type="STRING" id="77166.U4U715"/>
<dbReference type="PANTHER" id="PTHR11644:SF2">
    <property type="entry name" value="CYTIDINE DEAMINASE"/>
    <property type="match status" value="1"/>
</dbReference>
<dbReference type="NCBIfam" id="TIGR01354">
    <property type="entry name" value="cyt_deam_tetra"/>
    <property type="match status" value="1"/>
</dbReference>
<dbReference type="FunFam" id="3.40.140.10:FF:000008">
    <property type="entry name" value="Cytidine deaminase"/>
    <property type="match status" value="1"/>
</dbReference>
<evidence type="ECO:0000259" key="13">
    <source>
        <dbReference type="PROSITE" id="PS51747"/>
    </source>
</evidence>
<feature type="binding site" evidence="11">
    <location>
        <position position="128"/>
    </location>
    <ligand>
        <name>Zn(2+)</name>
        <dbReference type="ChEBI" id="CHEBI:29105"/>
        <note>catalytic</note>
    </ligand>
</feature>
<dbReference type="GO" id="GO:0008270">
    <property type="term" value="F:zinc ion binding"/>
    <property type="evidence" value="ECO:0007669"/>
    <property type="project" value="UniProtKB-UniRule"/>
</dbReference>
<evidence type="ECO:0000313" key="15">
    <source>
        <dbReference type="Proteomes" id="UP000030742"/>
    </source>
</evidence>
<evidence type="ECO:0000256" key="11">
    <source>
        <dbReference type="PIRSR" id="PIRSR606262-3"/>
    </source>
</evidence>
<feature type="domain" description="CMP/dCMP-type deaminase" evidence="13">
    <location>
        <begin position="39"/>
        <end position="161"/>
    </location>
</feature>
<dbReference type="PANTHER" id="PTHR11644">
    <property type="entry name" value="CYTIDINE DEAMINASE"/>
    <property type="match status" value="1"/>
</dbReference>
<dbReference type="GO" id="GO:0004126">
    <property type="term" value="F:cytidine deaminase activity"/>
    <property type="evidence" value="ECO:0007669"/>
    <property type="project" value="UniProtKB-UniRule"/>
</dbReference>
<dbReference type="Gene3D" id="3.40.140.10">
    <property type="entry name" value="Cytidine Deaminase, domain 2"/>
    <property type="match status" value="1"/>
</dbReference>
<reference evidence="14 15" key="1">
    <citation type="journal article" date="2013" name="Genome Biol.">
        <title>Draft genome of the mountain pine beetle, Dendroctonus ponderosae Hopkins, a major forest pest.</title>
        <authorList>
            <person name="Keeling C.I."/>
            <person name="Yuen M.M."/>
            <person name="Liao N.Y."/>
            <person name="Docking T.R."/>
            <person name="Chan S.K."/>
            <person name="Taylor G.A."/>
            <person name="Palmquist D.L."/>
            <person name="Jackman S.D."/>
            <person name="Nguyen A."/>
            <person name="Li M."/>
            <person name="Henderson H."/>
            <person name="Janes J.K."/>
            <person name="Zhao Y."/>
            <person name="Pandoh P."/>
            <person name="Moore R."/>
            <person name="Sperling F.A."/>
            <person name="Huber D.P."/>
            <person name="Birol I."/>
            <person name="Jones S.J."/>
            <person name="Bohlmann J."/>
        </authorList>
    </citation>
    <scope>NUCLEOTIDE SEQUENCE</scope>
</reference>
<dbReference type="InterPro" id="IPR006262">
    <property type="entry name" value="Cyt_deam_tetra"/>
</dbReference>
<evidence type="ECO:0000256" key="7">
    <source>
        <dbReference type="ARBA" id="ARBA00022833"/>
    </source>
</evidence>
<keyword evidence="7 11" id="KW-0862">Zinc</keyword>
<keyword evidence="5 11" id="KW-0479">Metal-binding</keyword>
<dbReference type="OrthoDB" id="414540at2759"/>
<dbReference type="InterPro" id="IPR002125">
    <property type="entry name" value="CMP_dCMP_dom"/>
</dbReference>
<dbReference type="Pfam" id="PF00383">
    <property type="entry name" value="dCMP_cyt_deam_1"/>
    <property type="match status" value="1"/>
</dbReference>
<keyword evidence="6 12" id="KW-0378">Hydrolase</keyword>
<dbReference type="GO" id="GO:0072527">
    <property type="term" value="P:pyrimidine-containing compound metabolic process"/>
    <property type="evidence" value="ECO:0007669"/>
    <property type="project" value="UniProtKB-ARBA"/>
</dbReference>
<evidence type="ECO:0000256" key="8">
    <source>
        <dbReference type="ARBA" id="ARBA00032005"/>
    </source>
</evidence>
<dbReference type="GO" id="GO:0005829">
    <property type="term" value="C:cytosol"/>
    <property type="evidence" value="ECO:0007669"/>
    <property type="project" value="TreeGrafter"/>
</dbReference>
<dbReference type="CDD" id="cd01283">
    <property type="entry name" value="cytidine_deaminase"/>
    <property type="match status" value="1"/>
</dbReference>
<dbReference type="PROSITE" id="PS51747">
    <property type="entry name" value="CYT_DCMP_DEAMINASES_2"/>
    <property type="match status" value="1"/>
</dbReference>
<comment type="function">
    <text evidence="2 12">This enzyme scavenges exogenous and endogenous cytidine and 2'-deoxycytidine for UMP synthesis.</text>
</comment>
<organism evidence="14 15">
    <name type="scientific">Dendroctonus ponderosae</name>
    <name type="common">Mountain pine beetle</name>
    <dbReference type="NCBI Taxonomy" id="77166"/>
    <lineage>
        <taxon>Eukaryota</taxon>
        <taxon>Metazoa</taxon>
        <taxon>Ecdysozoa</taxon>
        <taxon>Arthropoda</taxon>
        <taxon>Hexapoda</taxon>
        <taxon>Insecta</taxon>
        <taxon>Pterygota</taxon>
        <taxon>Neoptera</taxon>
        <taxon>Endopterygota</taxon>
        <taxon>Coleoptera</taxon>
        <taxon>Polyphaga</taxon>
        <taxon>Cucujiformia</taxon>
        <taxon>Curculionidae</taxon>
        <taxon>Scolytinae</taxon>
        <taxon>Dendroctonus</taxon>
    </lineage>
</organism>
<feature type="binding site" evidence="11">
    <location>
        <position position="125"/>
    </location>
    <ligand>
        <name>Zn(2+)</name>
        <dbReference type="ChEBI" id="CHEBI:29105"/>
        <note>catalytic</note>
    </ligand>
</feature>
<evidence type="ECO:0000256" key="9">
    <source>
        <dbReference type="ARBA" id="ARBA00049558"/>
    </source>
</evidence>
<feature type="binding site" evidence="11">
    <location>
        <position position="91"/>
    </location>
    <ligand>
        <name>Zn(2+)</name>
        <dbReference type="ChEBI" id="CHEBI:29105"/>
        <note>catalytic</note>
    </ligand>
</feature>
<accession>U4U715</accession>